<dbReference type="InterPro" id="IPR007373">
    <property type="entry name" value="Thiamin_PyroPKinase_B1-bd"/>
</dbReference>
<dbReference type="InterPro" id="IPR007371">
    <property type="entry name" value="TPK_catalytic"/>
</dbReference>
<dbReference type="SUPFAM" id="SSF63862">
    <property type="entry name" value="Thiamin pyrophosphokinase, substrate-binding domain"/>
    <property type="match status" value="1"/>
</dbReference>
<dbReference type="PANTHER" id="PTHR41299:SF1">
    <property type="entry name" value="THIAMINE PYROPHOSPHOKINASE"/>
    <property type="match status" value="1"/>
</dbReference>
<dbReference type="EC" id="2.7.6.2" evidence="5"/>
<dbReference type="PANTHER" id="PTHR41299">
    <property type="entry name" value="THIAMINE PYROPHOSPHOKINASE"/>
    <property type="match status" value="1"/>
</dbReference>
<dbReference type="InterPro" id="IPR053149">
    <property type="entry name" value="TPK"/>
</dbReference>
<keyword evidence="1" id="KW-0808">Transferase</keyword>
<proteinExistence type="predicted"/>
<keyword evidence="4" id="KW-0067">ATP-binding</keyword>
<organism evidence="7 8">
    <name type="scientific">Celeribacter arenosi</name>
    <dbReference type="NCBI Taxonomy" id="792649"/>
    <lineage>
        <taxon>Bacteria</taxon>
        <taxon>Pseudomonadati</taxon>
        <taxon>Pseudomonadota</taxon>
        <taxon>Alphaproteobacteria</taxon>
        <taxon>Rhodobacterales</taxon>
        <taxon>Roseobacteraceae</taxon>
        <taxon>Celeribacter</taxon>
    </lineage>
</organism>
<sequence length="223" mass="23823">MTIPIVTTCNYVTLVGGGDLESTTLNDVLKIAPYLVAADGAADVALSFNAIPEAVIGDFDSLSADARETIPQDRFFHIAEQNSTDFEKCLSRIEAPLVLALGFMGARLDHELAVYSVLMRYPERRCIVVGECDICLHVPEGISLELAPGTRVSLFPLGQVTGKSTGLRWPIEGIEFAPNGRIGTSNEATQARVTLDFAGPGMLLILPRHCLGAVIAAIAPSQE</sequence>
<dbReference type="SMART" id="SM00983">
    <property type="entry name" value="TPK_B1_binding"/>
    <property type="match status" value="1"/>
</dbReference>
<dbReference type="SUPFAM" id="SSF63999">
    <property type="entry name" value="Thiamin pyrophosphokinase, catalytic domain"/>
    <property type="match status" value="1"/>
</dbReference>
<evidence type="ECO:0000256" key="2">
    <source>
        <dbReference type="ARBA" id="ARBA00022741"/>
    </source>
</evidence>
<keyword evidence="2" id="KW-0547">Nucleotide-binding</keyword>
<accession>A0ABP7K9J1</accession>
<dbReference type="Pfam" id="PF04263">
    <property type="entry name" value="TPK_catalytic"/>
    <property type="match status" value="1"/>
</dbReference>
<dbReference type="InterPro" id="IPR006282">
    <property type="entry name" value="Thi_PPkinase"/>
</dbReference>
<name>A0ABP7K9J1_9RHOB</name>
<keyword evidence="8" id="KW-1185">Reference proteome</keyword>
<dbReference type="Proteomes" id="UP001399917">
    <property type="component" value="Unassembled WGS sequence"/>
</dbReference>
<dbReference type="RefSeq" id="WP_344846970.1">
    <property type="nucleotide sequence ID" value="NZ_BAABDF010000007.1"/>
</dbReference>
<dbReference type="InterPro" id="IPR036759">
    <property type="entry name" value="TPK_catalytic_sf"/>
</dbReference>
<comment type="caution">
    <text evidence="7">The sequence shown here is derived from an EMBL/GenBank/DDBJ whole genome shotgun (WGS) entry which is preliminary data.</text>
</comment>
<evidence type="ECO:0000313" key="7">
    <source>
        <dbReference type="EMBL" id="GAA3870372.1"/>
    </source>
</evidence>
<dbReference type="CDD" id="cd07995">
    <property type="entry name" value="TPK"/>
    <property type="match status" value="1"/>
</dbReference>
<dbReference type="NCBIfam" id="TIGR01378">
    <property type="entry name" value="thi_PPkinase"/>
    <property type="match status" value="1"/>
</dbReference>
<feature type="domain" description="Thiamin pyrophosphokinase thiamin-binding" evidence="6">
    <location>
        <begin position="130"/>
        <end position="204"/>
    </location>
</feature>
<evidence type="ECO:0000259" key="6">
    <source>
        <dbReference type="SMART" id="SM00983"/>
    </source>
</evidence>
<protein>
    <recommendedName>
        <fullName evidence="5">Thiamine diphosphokinase</fullName>
        <ecNumber evidence="5">2.7.6.2</ecNumber>
    </recommendedName>
</protein>
<dbReference type="Pfam" id="PF04265">
    <property type="entry name" value="TPK_B1_binding"/>
    <property type="match status" value="1"/>
</dbReference>
<dbReference type="EMBL" id="BAABDF010000007">
    <property type="protein sequence ID" value="GAA3870372.1"/>
    <property type="molecule type" value="Genomic_DNA"/>
</dbReference>
<evidence type="ECO:0000256" key="4">
    <source>
        <dbReference type="ARBA" id="ARBA00022840"/>
    </source>
</evidence>
<reference evidence="8" key="1">
    <citation type="journal article" date="2019" name="Int. J. Syst. Evol. Microbiol.">
        <title>The Global Catalogue of Microorganisms (GCM) 10K type strain sequencing project: providing services to taxonomists for standard genome sequencing and annotation.</title>
        <authorList>
            <consortium name="The Broad Institute Genomics Platform"/>
            <consortium name="The Broad Institute Genome Sequencing Center for Infectious Disease"/>
            <person name="Wu L."/>
            <person name="Ma J."/>
        </authorList>
    </citation>
    <scope>NUCLEOTIDE SEQUENCE [LARGE SCALE GENOMIC DNA]</scope>
    <source>
        <strain evidence="8">JCM 17190</strain>
    </source>
</reference>
<gene>
    <name evidence="7" type="ORF">GCM10022404_20430</name>
</gene>
<dbReference type="InterPro" id="IPR036371">
    <property type="entry name" value="TPK_B1-bd_sf"/>
</dbReference>
<evidence type="ECO:0000313" key="8">
    <source>
        <dbReference type="Proteomes" id="UP001399917"/>
    </source>
</evidence>
<keyword evidence="3" id="KW-0418">Kinase</keyword>
<dbReference type="Gene3D" id="3.40.50.10240">
    <property type="entry name" value="Thiamin pyrophosphokinase, catalytic domain"/>
    <property type="match status" value="1"/>
</dbReference>
<evidence type="ECO:0000256" key="3">
    <source>
        <dbReference type="ARBA" id="ARBA00022777"/>
    </source>
</evidence>
<evidence type="ECO:0000256" key="5">
    <source>
        <dbReference type="NCBIfam" id="TIGR01378"/>
    </source>
</evidence>
<evidence type="ECO:0000256" key="1">
    <source>
        <dbReference type="ARBA" id="ARBA00022679"/>
    </source>
</evidence>